<evidence type="ECO:0000313" key="3">
    <source>
        <dbReference type="Proteomes" id="UP000001402"/>
    </source>
</evidence>
<dbReference type="PANTHER" id="PTHR38457:SF1">
    <property type="entry name" value="REGULATOR ABRB-RELATED"/>
    <property type="match status" value="1"/>
</dbReference>
<reference evidence="2" key="1">
    <citation type="submission" date="2010-12" db="EMBL/GenBank/DDBJ databases">
        <title>Complete sequence of Rhodopseudomonas palustris DX-1.</title>
        <authorList>
            <consortium name="US DOE Joint Genome Institute"/>
            <person name="Lucas S."/>
            <person name="Copeland A."/>
            <person name="Lapidus A."/>
            <person name="Cheng J.-F."/>
            <person name="Goodwin L."/>
            <person name="Pitluck S."/>
            <person name="Misra M."/>
            <person name="Chertkov O."/>
            <person name="Detter J.C."/>
            <person name="Han C."/>
            <person name="Tapia R."/>
            <person name="Land M."/>
            <person name="Hauser L."/>
            <person name="Kyrpides N."/>
            <person name="Ivanova N."/>
            <person name="Ovchinnikova G."/>
            <person name="Logan B."/>
            <person name="Oda Y."/>
            <person name="Harwood C."/>
            <person name="Woyke T."/>
        </authorList>
    </citation>
    <scope>NUCLEOTIDE SEQUENCE [LARGE SCALE GENOMIC DNA]</scope>
    <source>
        <strain evidence="2">DX-1</strain>
    </source>
</reference>
<dbReference type="Pfam" id="PF05145">
    <property type="entry name" value="AbrB"/>
    <property type="match status" value="1"/>
</dbReference>
<feature type="transmembrane region" description="Helical" evidence="1">
    <location>
        <begin position="69"/>
        <end position="87"/>
    </location>
</feature>
<dbReference type="EMBL" id="CP002418">
    <property type="protein sequence ID" value="ADU42259.1"/>
    <property type="molecule type" value="Genomic_DNA"/>
</dbReference>
<feature type="transmembrane region" description="Helical" evidence="1">
    <location>
        <begin position="189"/>
        <end position="208"/>
    </location>
</feature>
<dbReference type="NCBIfam" id="TIGR03082">
    <property type="entry name" value="Gneg_AbrB_dup"/>
    <property type="match status" value="2"/>
</dbReference>
<keyword evidence="1" id="KW-0472">Membrane</keyword>
<sequence>MPPNSAPAATNWLPTTLHVVETIAIGCAGGALFYWAQLPGGLITGAMIAVGAAGLAGRKMGLPPPLSHIVLMALGVSLGSVVSPAMVHNLSSYPVTIGLLAVATFCATFGSSIYLQRVHGWDRTSALLAGSPGALSQIIMLATERKADVPGIAVVQVMRVIILTSAVPMVLALIGMAGHGALPSRGPEATPLVLAILIAVAVGVAFLLRLVNFPASWMFGAMLGSSVLHGTGWVEGTLPEWAYLAALVGIGTLIGARFGAIKPRTIVSYIGAALGSFAVAIAISAVFVVAIMLTTPVKLNDLVVAFSPGAMDAMMALALTLHIDPVFVGAHHLSRFIYVSIVTPGIVHWFGRSPDDVDD</sequence>
<dbReference type="InterPro" id="IPR017516">
    <property type="entry name" value="AbrB_dup"/>
</dbReference>
<dbReference type="GO" id="GO:0016020">
    <property type="term" value="C:membrane"/>
    <property type="evidence" value="ECO:0007669"/>
    <property type="project" value="InterPro"/>
</dbReference>
<dbReference type="Proteomes" id="UP000001402">
    <property type="component" value="Chromosome"/>
</dbReference>
<dbReference type="BioCyc" id="RPAL652103:RPDX1_RS03095-MONOMER"/>
<dbReference type="KEGG" id="rpx:Rpdx1_0621"/>
<evidence type="ECO:0000256" key="1">
    <source>
        <dbReference type="SAM" id="Phobius"/>
    </source>
</evidence>
<dbReference type="GO" id="GO:0010468">
    <property type="term" value="P:regulation of gene expression"/>
    <property type="evidence" value="ECO:0007669"/>
    <property type="project" value="InterPro"/>
</dbReference>
<dbReference type="AlphaFoldDB" id="E6VLK6"/>
<feature type="transmembrane region" description="Helical" evidence="1">
    <location>
        <begin position="41"/>
        <end position="57"/>
    </location>
</feature>
<dbReference type="eggNOG" id="COG3180">
    <property type="taxonomic scope" value="Bacteria"/>
</dbReference>
<dbReference type="HOGENOM" id="CLU_050210_2_1_5"/>
<gene>
    <name evidence="2" type="ordered locus">Rpdx1_0621</name>
</gene>
<feature type="transmembrane region" description="Helical" evidence="1">
    <location>
        <begin position="93"/>
        <end position="115"/>
    </location>
</feature>
<accession>E6VLK6</accession>
<proteinExistence type="predicted"/>
<dbReference type="STRING" id="652103.Rpdx1_0621"/>
<keyword evidence="1" id="KW-1133">Transmembrane helix</keyword>
<organism evidence="2 3">
    <name type="scientific">Rhodopseudomonas palustris (strain DX-1)</name>
    <dbReference type="NCBI Taxonomy" id="652103"/>
    <lineage>
        <taxon>Bacteria</taxon>
        <taxon>Pseudomonadati</taxon>
        <taxon>Pseudomonadota</taxon>
        <taxon>Alphaproteobacteria</taxon>
        <taxon>Hyphomicrobiales</taxon>
        <taxon>Nitrobacteraceae</taxon>
        <taxon>Rhodopseudomonas</taxon>
    </lineage>
</organism>
<keyword evidence="1" id="KW-0812">Transmembrane</keyword>
<feature type="transmembrane region" description="Helical" evidence="1">
    <location>
        <begin position="266"/>
        <end position="290"/>
    </location>
</feature>
<dbReference type="PIRSF" id="PIRSF038991">
    <property type="entry name" value="Protein_AbrB"/>
    <property type="match status" value="1"/>
</dbReference>
<feature type="transmembrane region" description="Helical" evidence="1">
    <location>
        <begin position="215"/>
        <end position="234"/>
    </location>
</feature>
<dbReference type="PANTHER" id="PTHR38457">
    <property type="entry name" value="REGULATOR ABRB-RELATED"/>
    <property type="match status" value="1"/>
</dbReference>
<protein>
    <submittedName>
        <fullName evidence="2">Membrane protein AbrB duplication</fullName>
    </submittedName>
</protein>
<feature type="transmembrane region" description="Helical" evidence="1">
    <location>
        <begin position="160"/>
        <end position="177"/>
    </location>
</feature>
<evidence type="ECO:0000313" key="2">
    <source>
        <dbReference type="EMBL" id="ADU42259.1"/>
    </source>
</evidence>
<name>E6VLK6_RHOPX</name>
<dbReference type="InterPro" id="IPR007820">
    <property type="entry name" value="AbrB_fam"/>
</dbReference>
<feature type="transmembrane region" description="Helical" evidence="1">
    <location>
        <begin position="302"/>
        <end position="321"/>
    </location>
</feature>
<feature type="transmembrane region" description="Helical" evidence="1">
    <location>
        <begin position="333"/>
        <end position="351"/>
    </location>
</feature>
<feature type="transmembrane region" description="Helical" evidence="1">
    <location>
        <begin position="240"/>
        <end position="259"/>
    </location>
</feature>